<dbReference type="AlphaFoldDB" id="E0I7M0"/>
<dbReference type="eggNOG" id="COG3860">
    <property type="taxonomic scope" value="Bacteria"/>
</dbReference>
<proteinExistence type="predicted"/>
<gene>
    <name evidence="1" type="ORF">PaecuDRAFT_1621</name>
</gene>
<evidence type="ECO:0008006" key="3">
    <source>
        <dbReference type="Google" id="ProtNLM"/>
    </source>
</evidence>
<dbReference type="STRING" id="717606.PaecuDRAFT_1621"/>
<dbReference type="RefSeq" id="WP_006037632.1">
    <property type="nucleotide sequence ID" value="NZ_AEDD01000004.1"/>
</dbReference>
<protein>
    <recommendedName>
        <fullName evidence="3">GIY-YIG domain-containing protein</fullName>
    </recommendedName>
</protein>
<evidence type="ECO:0000313" key="1">
    <source>
        <dbReference type="EMBL" id="EFM11175.1"/>
    </source>
</evidence>
<dbReference type="CDD" id="cd10451">
    <property type="entry name" value="GIY-YIG_LuxR_like"/>
    <property type="match status" value="1"/>
</dbReference>
<dbReference type="Proteomes" id="UP000005387">
    <property type="component" value="Unassembled WGS sequence"/>
</dbReference>
<dbReference type="OrthoDB" id="9134286at2"/>
<organism evidence="1 2">
    <name type="scientific">Paenibacillus curdlanolyticus YK9</name>
    <dbReference type="NCBI Taxonomy" id="717606"/>
    <lineage>
        <taxon>Bacteria</taxon>
        <taxon>Bacillati</taxon>
        <taxon>Bacillota</taxon>
        <taxon>Bacilli</taxon>
        <taxon>Bacillales</taxon>
        <taxon>Paenibacillaceae</taxon>
        <taxon>Paenibacillus</taxon>
    </lineage>
</organism>
<dbReference type="Gene3D" id="3.40.1440.10">
    <property type="entry name" value="GIY-YIG endonuclease"/>
    <property type="match status" value="1"/>
</dbReference>
<dbReference type="EMBL" id="AEDD01000004">
    <property type="protein sequence ID" value="EFM11175.1"/>
    <property type="molecule type" value="Genomic_DNA"/>
</dbReference>
<sequence length="136" mass="15977">MKNTEQRKALVEQYQDRKREMGVYRIVHVTTNRSFIGSSINLDAAWNLQRFGLNMGNHPCVRLQAAWKLDGEAAFRYETVELLKTGDDVKYDYKDHQLLPEHERRSITKQYKKDLAKLEETCIELERQAGAELFND</sequence>
<keyword evidence="2" id="KW-1185">Reference proteome</keyword>
<dbReference type="InterPro" id="IPR035901">
    <property type="entry name" value="GIY-YIG_endonuc_sf"/>
</dbReference>
<name>E0I7M0_9BACL</name>
<evidence type="ECO:0000313" key="2">
    <source>
        <dbReference type="Proteomes" id="UP000005387"/>
    </source>
</evidence>
<reference evidence="1 2" key="1">
    <citation type="submission" date="2010-07" db="EMBL/GenBank/DDBJ databases">
        <title>The draft genome of Paenibacillus curdlanolyticus YK9.</title>
        <authorList>
            <consortium name="US DOE Joint Genome Institute (JGI-PGF)"/>
            <person name="Lucas S."/>
            <person name="Copeland A."/>
            <person name="Lapidus A."/>
            <person name="Cheng J.-F."/>
            <person name="Bruce D."/>
            <person name="Goodwin L."/>
            <person name="Pitluck S."/>
            <person name="Land M.L."/>
            <person name="Hauser L."/>
            <person name="Chang Y.-J."/>
            <person name="Jeffries C."/>
            <person name="Anderson I.J."/>
            <person name="Johnson E."/>
            <person name="Loganathan U."/>
            <person name="Mulhopadhyay B."/>
            <person name="Kyrpides N."/>
            <person name="Woyke T.J."/>
        </authorList>
    </citation>
    <scope>NUCLEOTIDE SEQUENCE [LARGE SCALE GENOMIC DNA]</scope>
    <source>
        <strain evidence="1 2">YK9</strain>
    </source>
</reference>
<accession>E0I7M0</accession>